<proteinExistence type="predicted"/>
<keyword evidence="3" id="KW-0732">Signal</keyword>
<dbReference type="AlphaFoldDB" id="A0A7X5ZSZ1"/>
<name>A0A7X5ZSZ1_9PSEU</name>
<evidence type="ECO:0000256" key="3">
    <source>
        <dbReference type="SAM" id="SignalP"/>
    </source>
</evidence>
<dbReference type="Proteomes" id="UP000545493">
    <property type="component" value="Unassembled WGS sequence"/>
</dbReference>
<keyword evidence="2" id="KW-0472">Membrane</keyword>
<comment type="caution">
    <text evidence="4">The sequence shown here is derived from an EMBL/GenBank/DDBJ whole genome shotgun (WGS) entry which is preliminary data.</text>
</comment>
<feature type="signal peptide" evidence="3">
    <location>
        <begin position="1"/>
        <end position="27"/>
    </location>
</feature>
<evidence type="ECO:0000313" key="5">
    <source>
        <dbReference type="Proteomes" id="UP000545493"/>
    </source>
</evidence>
<evidence type="ECO:0000256" key="1">
    <source>
        <dbReference type="SAM" id="MobiDB-lite"/>
    </source>
</evidence>
<protein>
    <recommendedName>
        <fullName evidence="6">Gram-positive cocci surface proteins LPxTG domain-containing protein</fullName>
    </recommendedName>
</protein>
<feature type="chain" id="PRO_5031519686" description="Gram-positive cocci surface proteins LPxTG domain-containing protein" evidence="3">
    <location>
        <begin position="28"/>
        <end position="133"/>
    </location>
</feature>
<keyword evidence="2" id="KW-0812">Transmembrane</keyword>
<feature type="compositionally biased region" description="Basic and acidic residues" evidence="1">
    <location>
        <begin position="41"/>
        <end position="51"/>
    </location>
</feature>
<feature type="transmembrane region" description="Helical" evidence="2">
    <location>
        <begin position="105"/>
        <end position="125"/>
    </location>
</feature>
<dbReference type="RefSeq" id="WP_167176561.1">
    <property type="nucleotide sequence ID" value="NZ_JAAOYM010000002.1"/>
</dbReference>
<dbReference type="EMBL" id="JAAOYM010000002">
    <property type="protein sequence ID" value="NIJ14408.1"/>
    <property type="molecule type" value="Genomic_DNA"/>
</dbReference>
<keyword evidence="2" id="KW-1133">Transmembrane helix</keyword>
<feature type="region of interest" description="Disordered" evidence="1">
    <location>
        <begin position="26"/>
        <end position="104"/>
    </location>
</feature>
<evidence type="ECO:0008006" key="6">
    <source>
        <dbReference type="Google" id="ProtNLM"/>
    </source>
</evidence>
<feature type="compositionally biased region" description="Low complexity" evidence="1">
    <location>
        <begin position="52"/>
        <end position="62"/>
    </location>
</feature>
<feature type="compositionally biased region" description="Basic and acidic residues" evidence="1">
    <location>
        <begin position="68"/>
        <end position="80"/>
    </location>
</feature>
<evidence type="ECO:0000313" key="4">
    <source>
        <dbReference type="EMBL" id="NIJ14408.1"/>
    </source>
</evidence>
<accession>A0A7X5ZSZ1</accession>
<evidence type="ECO:0000256" key="2">
    <source>
        <dbReference type="SAM" id="Phobius"/>
    </source>
</evidence>
<organism evidence="4 5">
    <name type="scientific">Saccharomonospora amisosensis</name>
    <dbReference type="NCBI Taxonomy" id="1128677"/>
    <lineage>
        <taxon>Bacteria</taxon>
        <taxon>Bacillati</taxon>
        <taxon>Actinomycetota</taxon>
        <taxon>Actinomycetes</taxon>
        <taxon>Pseudonocardiales</taxon>
        <taxon>Pseudonocardiaceae</taxon>
        <taxon>Saccharomonospora</taxon>
    </lineage>
</organism>
<keyword evidence="5" id="KW-1185">Reference proteome</keyword>
<gene>
    <name evidence="4" type="ORF">FHU38_004809</name>
</gene>
<reference evidence="4 5" key="1">
    <citation type="submission" date="2020-03" db="EMBL/GenBank/DDBJ databases">
        <title>Sequencing the genomes of 1000 actinobacteria strains.</title>
        <authorList>
            <person name="Klenk H.-P."/>
        </authorList>
    </citation>
    <scope>NUCLEOTIDE SEQUENCE [LARGE SCALE GENOMIC DNA]</scope>
    <source>
        <strain evidence="4 5">DSM 45685</strain>
    </source>
</reference>
<sequence length="133" mass="13336">MKLGRACAAATLLGALTLPLTATVAWADGQGTGPTSSPTQDQREAPSREQTEPTATEAPAEPSAAVGEPREAKPIAEPEQRGQVSERPVGAAETGGGPESDATPALLAGGLAVVAVAGGGTVLMLRRRRTGEQ</sequence>